<evidence type="ECO:0000313" key="1">
    <source>
        <dbReference type="EMBL" id="RKS74192.1"/>
    </source>
</evidence>
<reference evidence="1 2" key="1">
    <citation type="submission" date="2018-10" db="EMBL/GenBank/DDBJ databases">
        <title>Genomic Encyclopedia of Archaeal and Bacterial Type Strains, Phase II (KMG-II): from individual species to whole genera.</title>
        <authorList>
            <person name="Goeker M."/>
        </authorList>
    </citation>
    <scope>NUCLEOTIDE SEQUENCE [LARGE SCALE GENOMIC DNA]</scope>
    <source>
        <strain evidence="1 2">DSM 11927</strain>
    </source>
</reference>
<sequence length="167" mass="18282">MQSEQPATGTELCWDHEDCPRDDCDGGLQQQDRFNVLCLACEGVWTYVKTSTAHLLQTADCETVATKPIAMSDGGQSPGDARIGADVPTAIRHGGATRPVQKLDRERNLTVYRGHAVAFECQDCGNVQWFATDRFRFIADCHECGLGSCFEFDFDLARSATRGGASE</sequence>
<dbReference type="EMBL" id="RBWW01000005">
    <property type="protein sequence ID" value="RKS74192.1"/>
    <property type="molecule type" value="Genomic_DNA"/>
</dbReference>
<organism evidence="1 2">
    <name type="scientific">Haloarcula quadrata</name>
    <dbReference type="NCBI Taxonomy" id="182779"/>
    <lineage>
        <taxon>Archaea</taxon>
        <taxon>Methanobacteriati</taxon>
        <taxon>Methanobacteriota</taxon>
        <taxon>Stenosarchaea group</taxon>
        <taxon>Halobacteria</taxon>
        <taxon>Halobacteriales</taxon>
        <taxon>Haloarculaceae</taxon>
        <taxon>Haloarcula</taxon>
    </lineage>
</organism>
<protein>
    <submittedName>
        <fullName evidence="1">Uncharacterized protein</fullName>
    </submittedName>
</protein>
<accession>A0A495QMX0</accession>
<comment type="caution">
    <text evidence="1">The sequence shown here is derived from an EMBL/GenBank/DDBJ whole genome shotgun (WGS) entry which is preliminary data.</text>
</comment>
<gene>
    <name evidence="1" type="ORF">BDK61_4778</name>
</gene>
<dbReference type="Proteomes" id="UP000268233">
    <property type="component" value="Unassembled WGS sequence"/>
</dbReference>
<evidence type="ECO:0000313" key="2">
    <source>
        <dbReference type="Proteomes" id="UP000268233"/>
    </source>
</evidence>
<dbReference type="AlphaFoldDB" id="A0A495QMX0"/>
<keyword evidence="2" id="KW-1185">Reference proteome</keyword>
<dbReference type="RefSeq" id="WP_121304925.1">
    <property type="nucleotide sequence ID" value="NZ_RBWW01000005.1"/>
</dbReference>
<proteinExistence type="predicted"/>
<name>A0A495QMX0_9EURY</name>